<keyword evidence="3" id="KW-1185">Reference proteome</keyword>
<evidence type="ECO:0000313" key="2">
    <source>
        <dbReference type="EMBL" id="KZT00236.1"/>
    </source>
</evidence>
<gene>
    <name evidence="2" type="ORF">LAESUDRAFT_666546</name>
</gene>
<organism evidence="2 3">
    <name type="scientific">Laetiporus sulphureus 93-53</name>
    <dbReference type="NCBI Taxonomy" id="1314785"/>
    <lineage>
        <taxon>Eukaryota</taxon>
        <taxon>Fungi</taxon>
        <taxon>Dikarya</taxon>
        <taxon>Basidiomycota</taxon>
        <taxon>Agaricomycotina</taxon>
        <taxon>Agaricomycetes</taxon>
        <taxon>Polyporales</taxon>
        <taxon>Laetiporus</taxon>
    </lineage>
</organism>
<feature type="compositionally biased region" description="Basic residues" evidence="1">
    <location>
        <begin position="234"/>
        <end position="243"/>
    </location>
</feature>
<feature type="region of interest" description="Disordered" evidence="1">
    <location>
        <begin position="214"/>
        <end position="247"/>
    </location>
</feature>
<name>A0A165B4S2_9APHY</name>
<dbReference type="EMBL" id="KV427691">
    <property type="protein sequence ID" value="KZT00236.1"/>
    <property type="molecule type" value="Genomic_DNA"/>
</dbReference>
<dbReference type="GeneID" id="63822289"/>
<dbReference type="RefSeq" id="XP_040757976.1">
    <property type="nucleotide sequence ID" value="XM_040905259.1"/>
</dbReference>
<feature type="region of interest" description="Disordered" evidence="1">
    <location>
        <begin position="275"/>
        <end position="303"/>
    </location>
</feature>
<sequence length="303" mass="34419">MSSSAEVYAEQLLRRCEGYPLWAPEVSEHGEVLIGDVGVVERGAFIRMFNTTRDANDEANRHGVPPEHIPFNPAAWSHRRRDNVFGGGFLCSEFVRKVTVDVSAGAQVNLGLQFECNHERGACLIVEDQGTREEVTGRRLKNYIRENMPKWYQWAVDKLDADVKLEDLMFVKGWVKTTRWTVAVFTQQARNVQFTIDAEVGAVVDAKVKFATSESQSPQYDQRTGPPERTIGRGGRRQNHGKNRPQTAYPQDQCILLHYFKLKKRWIGTKIMAAAEPKDLPPYSDDDFEVEEVPSKDEVSCTQ</sequence>
<protein>
    <submittedName>
        <fullName evidence="2">Uncharacterized protein</fullName>
    </submittedName>
</protein>
<dbReference type="OrthoDB" id="2804412at2759"/>
<accession>A0A165B4S2</accession>
<feature type="compositionally biased region" description="Basic and acidic residues" evidence="1">
    <location>
        <begin position="293"/>
        <end position="303"/>
    </location>
</feature>
<proteinExistence type="predicted"/>
<reference evidence="2 3" key="1">
    <citation type="journal article" date="2016" name="Mol. Biol. Evol.">
        <title>Comparative Genomics of Early-Diverging Mushroom-Forming Fungi Provides Insights into the Origins of Lignocellulose Decay Capabilities.</title>
        <authorList>
            <person name="Nagy L.G."/>
            <person name="Riley R."/>
            <person name="Tritt A."/>
            <person name="Adam C."/>
            <person name="Daum C."/>
            <person name="Floudas D."/>
            <person name="Sun H."/>
            <person name="Yadav J.S."/>
            <person name="Pangilinan J."/>
            <person name="Larsson K.H."/>
            <person name="Matsuura K."/>
            <person name="Barry K."/>
            <person name="Labutti K."/>
            <person name="Kuo R."/>
            <person name="Ohm R.A."/>
            <person name="Bhattacharya S.S."/>
            <person name="Shirouzu T."/>
            <person name="Yoshinaga Y."/>
            <person name="Martin F.M."/>
            <person name="Grigoriev I.V."/>
            <person name="Hibbett D.S."/>
        </authorList>
    </citation>
    <scope>NUCLEOTIDE SEQUENCE [LARGE SCALE GENOMIC DNA]</scope>
    <source>
        <strain evidence="2 3">93-53</strain>
    </source>
</reference>
<dbReference type="AlphaFoldDB" id="A0A165B4S2"/>
<evidence type="ECO:0000313" key="3">
    <source>
        <dbReference type="Proteomes" id="UP000076871"/>
    </source>
</evidence>
<dbReference type="Proteomes" id="UP000076871">
    <property type="component" value="Unassembled WGS sequence"/>
</dbReference>
<evidence type="ECO:0000256" key="1">
    <source>
        <dbReference type="SAM" id="MobiDB-lite"/>
    </source>
</evidence>
<dbReference type="InParanoid" id="A0A165B4S2"/>